<keyword evidence="3" id="KW-1185">Reference proteome</keyword>
<keyword evidence="1" id="KW-1133">Transmembrane helix</keyword>
<dbReference type="OrthoDB" id="5392974at2759"/>
<feature type="transmembrane region" description="Helical" evidence="1">
    <location>
        <begin position="284"/>
        <end position="307"/>
    </location>
</feature>
<feature type="transmembrane region" description="Helical" evidence="1">
    <location>
        <begin position="327"/>
        <end position="346"/>
    </location>
</feature>
<comment type="caution">
    <text evidence="2">The sequence shown here is derived from an EMBL/GenBank/DDBJ whole genome shotgun (WGS) entry which is preliminary data.</text>
</comment>
<dbReference type="AlphaFoldDB" id="A0A9P9EV99"/>
<gene>
    <name evidence="2" type="ORF">B0J13DRAFT_595924</name>
</gene>
<dbReference type="Proteomes" id="UP000717696">
    <property type="component" value="Unassembled WGS sequence"/>
</dbReference>
<protein>
    <submittedName>
        <fullName evidence="2">Uncharacterized protein</fullName>
    </submittedName>
</protein>
<name>A0A9P9EV99_9HYPO</name>
<sequence length="348" mass="39650">MSWTTQARPYQAFADEATNVPAVIAFPQWTLSIFDVTSDHPEGHWHLETTAGFQVCAARSSSRRDALLQITEMFHILSIPGHFIMERVQSVSHSFGRKSDKNGFCSWFHFLCKDIDIRALPRVSDRLNEFITSRSCDHVTNEPYILFDLILEGLFYEVDDTLILESANSKNVRKISSRIPFAALHNYAKHIIHIAEALASCVRLVDATIQNVGDHPQIPRQENSDQVIRQLQECLQYRRSLSRSSQLRLGSLQKRIDNAITLSFNLVTQQDSLVMIQDSNSMKVIAAITMIFLLTTGVATIIGSQLFLANPQGDKSWDVLTTRLFWAMWWVSIPLTIFVVILAIIWNW</sequence>
<dbReference type="EMBL" id="JAGMUU010000010">
    <property type="protein sequence ID" value="KAH7144514.1"/>
    <property type="molecule type" value="Genomic_DNA"/>
</dbReference>
<organism evidence="2 3">
    <name type="scientific">Dactylonectria estremocensis</name>
    <dbReference type="NCBI Taxonomy" id="1079267"/>
    <lineage>
        <taxon>Eukaryota</taxon>
        <taxon>Fungi</taxon>
        <taxon>Dikarya</taxon>
        <taxon>Ascomycota</taxon>
        <taxon>Pezizomycotina</taxon>
        <taxon>Sordariomycetes</taxon>
        <taxon>Hypocreomycetidae</taxon>
        <taxon>Hypocreales</taxon>
        <taxon>Nectriaceae</taxon>
        <taxon>Dactylonectria</taxon>
    </lineage>
</organism>
<evidence type="ECO:0000313" key="2">
    <source>
        <dbReference type="EMBL" id="KAH7144514.1"/>
    </source>
</evidence>
<keyword evidence="1" id="KW-0812">Transmembrane</keyword>
<proteinExistence type="predicted"/>
<keyword evidence="1" id="KW-0472">Membrane</keyword>
<accession>A0A9P9EV99</accession>
<evidence type="ECO:0000313" key="3">
    <source>
        <dbReference type="Proteomes" id="UP000717696"/>
    </source>
</evidence>
<reference evidence="2" key="1">
    <citation type="journal article" date="2021" name="Nat. Commun.">
        <title>Genetic determinants of endophytism in the Arabidopsis root mycobiome.</title>
        <authorList>
            <person name="Mesny F."/>
            <person name="Miyauchi S."/>
            <person name="Thiergart T."/>
            <person name="Pickel B."/>
            <person name="Atanasova L."/>
            <person name="Karlsson M."/>
            <person name="Huettel B."/>
            <person name="Barry K.W."/>
            <person name="Haridas S."/>
            <person name="Chen C."/>
            <person name="Bauer D."/>
            <person name="Andreopoulos W."/>
            <person name="Pangilinan J."/>
            <person name="LaButti K."/>
            <person name="Riley R."/>
            <person name="Lipzen A."/>
            <person name="Clum A."/>
            <person name="Drula E."/>
            <person name="Henrissat B."/>
            <person name="Kohler A."/>
            <person name="Grigoriev I.V."/>
            <person name="Martin F.M."/>
            <person name="Hacquard S."/>
        </authorList>
    </citation>
    <scope>NUCLEOTIDE SEQUENCE</scope>
    <source>
        <strain evidence="2">MPI-CAGE-AT-0021</strain>
    </source>
</reference>
<evidence type="ECO:0000256" key="1">
    <source>
        <dbReference type="SAM" id="Phobius"/>
    </source>
</evidence>